<protein>
    <submittedName>
        <fullName evidence="1">Uncharacterized protein</fullName>
    </submittedName>
</protein>
<keyword evidence="2" id="KW-1185">Reference proteome</keyword>
<dbReference type="Proteomes" id="UP000005239">
    <property type="component" value="Unassembled WGS sequence"/>
</dbReference>
<sequence>MSTNIQIAATLPRWDYGYFEDLLKNPDQPLPDLNEARPHISLLFCVLHKKRIPEMAKVSKLAFPPRPCVPARNRSEAFEEHEKRCHQMNLDYFTTICNEFEKNLYRFAHTWNTEAIAKLLNINFFQALALSTQLPILRSIIDIVQSIVDPSRDILTAAAAAIAEDPYVPLPSSTPPTVQQYTHLPVAALFTLVPEEEEKVKDIPMLNLFTPDISQAAERARSIPKSPPSEVTELPDLNQNYKSPNVVLVETNASLADDPYTPASYSSINSSSSSSSIISSYALDWKMDLSFDPFAKCELPRMTEDQNEEPSTLFQFELNTDGAAFKMSSTVVNANTILEMCMCRKNYDEESKKKNENAMEQLIKEIPLSMTDEISEILLQISISTEAAKMC</sequence>
<proteinExistence type="predicted"/>
<evidence type="ECO:0000313" key="1">
    <source>
        <dbReference type="EnsemblMetazoa" id="PPA21305.1"/>
    </source>
</evidence>
<accession>A0A2A6B834</accession>
<dbReference type="AlphaFoldDB" id="A0A2A6B834"/>
<gene>
    <name evidence="1" type="primary">WBGene00110859</name>
</gene>
<reference evidence="1" key="2">
    <citation type="submission" date="2022-06" db="UniProtKB">
        <authorList>
            <consortium name="EnsemblMetazoa"/>
        </authorList>
    </citation>
    <scope>IDENTIFICATION</scope>
    <source>
        <strain evidence="1">PS312</strain>
    </source>
</reference>
<dbReference type="EnsemblMetazoa" id="PPA21305.1">
    <property type="protein sequence ID" value="PPA21305.1"/>
    <property type="gene ID" value="WBGene00110859"/>
</dbReference>
<organism evidence="1 2">
    <name type="scientific">Pristionchus pacificus</name>
    <name type="common">Parasitic nematode worm</name>
    <dbReference type="NCBI Taxonomy" id="54126"/>
    <lineage>
        <taxon>Eukaryota</taxon>
        <taxon>Metazoa</taxon>
        <taxon>Ecdysozoa</taxon>
        <taxon>Nematoda</taxon>
        <taxon>Chromadorea</taxon>
        <taxon>Rhabditida</taxon>
        <taxon>Rhabditina</taxon>
        <taxon>Diplogasteromorpha</taxon>
        <taxon>Diplogasteroidea</taxon>
        <taxon>Neodiplogasteridae</taxon>
        <taxon>Pristionchus</taxon>
    </lineage>
</organism>
<name>A0A2A6B834_PRIPA</name>
<reference evidence="2" key="1">
    <citation type="journal article" date="2008" name="Nat. Genet.">
        <title>The Pristionchus pacificus genome provides a unique perspective on nematode lifestyle and parasitism.</title>
        <authorList>
            <person name="Dieterich C."/>
            <person name="Clifton S.W."/>
            <person name="Schuster L.N."/>
            <person name="Chinwalla A."/>
            <person name="Delehaunty K."/>
            <person name="Dinkelacker I."/>
            <person name="Fulton L."/>
            <person name="Fulton R."/>
            <person name="Godfrey J."/>
            <person name="Minx P."/>
            <person name="Mitreva M."/>
            <person name="Roeseler W."/>
            <person name="Tian H."/>
            <person name="Witte H."/>
            <person name="Yang S.P."/>
            <person name="Wilson R.K."/>
            <person name="Sommer R.J."/>
        </authorList>
    </citation>
    <scope>NUCLEOTIDE SEQUENCE [LARGE SCALE GENOMIC DNA]</scope>
    <source>
        <strain evidence="2">PS312</strain>
    </source>
</reference>
<evidence type="ECO:0000313" key="2">
    <source>
        <dbReference type="Proteomes" id="UP000005239"/>
    </source>
</evidence>
<accession>A0A8R1UDA7</accession>